<evidence type="ECO:0000256" key="7">
    <source>
        <dbReference type="ARBA" id="ARBA00023170"/>
    </source>
</evidence>
<dbReference type="InterPro" id="IPR002172">
    <property type="entry name" value="LDrepeatLR_classA_rpt"/>
</dbReference>
<feature type="disulfide bond" evidence="9">
    <location>
        <begin position="75"/>
        <end position="90"/>
    </location>
</feature>
<dbReference type="Gene3D" id="4.10.400.10">
    <property type="entry name" value="Low-density Lipoprotein Receptor"/>
    <property type="match status" value="3"/>
</dbReference>
<accession>A0AAV5SPQ9</accession>
<comment type="caution">
    <text evidence="9">Lacks conserved residue(s) required for the propagation of feature annotation.</text>
</comment>
<dbReference type="CDD" id="cd00112">
    <property type="entry name" value="LDLa"/>
    <property type="match status" value="1"/>
</dbReference>
<dbReference type="InterPro" id="IPR051221">
    <property type="entry name" value="LDLR-related"/>
</dbReference>
<name>A0AAV5SPQ9_9BILA</name>
<keyword evidence="4" id="KW-1133">Transmembrane helix</keyword>
<dbReference type="Pfam" id="PF00057">
    <property type="entry name" value="Ldl_recept_a"/>
    <property type="match status" value="1"/>
</dbReference>
<dbReference type="InterPro" id="IPR036055">
    <property type="entry name" value="LDL_receptor-like_sf"/>
</dbReference>
<evidence type="ECO:0000256" key="9">
    <source>
        <dbReference type="PROSITE-ProRule" id="PRU00124"/>
    </source>
</evidence>
<feature type="non-terminal residue" evidence="10">
    <location>
        <position position="155"/>
    </location>
</feature>
<evidence type="ECO:0000313" key="10">
    <source>
        <dbReference type="EMBL" id="GMS85346.1"/>
    </source>
</evidence>
<keyword evidence="2" id="KW-0812">Transmembrane</keyword>
<dbReference type="SUPFAM" id="SSF57424">
    <property type="entry name" value="LDL receptor-like module"/>
    <property type="match status" value="3"/>
</dbReference>
<gene>
    <name evidence="10" type="ORF">PENTCL1PPCAC_7521</name>
</gene>
<comment type="subcellular location">
    <subcellularLocation>
        <location evidence="1">Membrane</location>
        <topology evidence="1">Single-pass membrane protein</topology>
    </subcellularLocation>
</comment>
<evidence type="ECO:0000256" key="1">
    <source>
        <dbReference type="ARBA" id="ARBA00004167"/>
    </source>
</evidence>
<dbReference type="PROSITE" id="PS50068">
    <property type="entry name" value="LDLRA_2"/>
    <property type="match status" value="3"/>
</dbReference>
<keyword evidence="3" id="KW-0677">Repeat</keyword>
<dbReference type="InterPro" id="IPR023415">
    <property type="entry name" value="LDLR_class-A_CS"/>
</dbReference>
<keyword evidence="6 9" id="KW-1015">Disulfide bond</keyword>
<keyword evidence="8" id="KW-0325">Glycoprotein</keyword>
<dbReference type="PANTHER" id="PTHR22722">
    <property type="entry name" value="LOW-DENSITY LIPOPROTEIN RECEPTOR-RELATED PROTEIN 2-RELATED"/>
    <property type="match status" value="1"/>
</dbReference>
<proteinExistence type="predicted"/>
<dbReference type="PROSITE" id="PS01209">
    <property type="entry name" value="LDLRA_1"/>
    <property type="match status" value="1"/>
</dbReference>
<evidence type="ECO:0000256" key="5">
    <source>
        <dbReference type="ARBA" id="ARBA00023136"/>
    </source>
</evidence>
<protein>
    <recommendedName>
        <fullName evidence="12">Lipoprotein receptor</fullName>
    </recommendedName>
</protein>
<dbReference type="GO" id="GO:0005886">
    <property type="term" value="C:plasma membrane"/>
    <property type="evidence" value="ECO:0007669"/>
    <property type="project" value="TreeGrafter"/>
</dbReference>
<evidence type="ECO:0000256" key="3">
    <source>
        <dbReference type="ARBA" id="ARBA00022737"/>
    </source>
</evidence>
<keyword evidence="11" id="KW-1185">Reference proteome</keyword>
<evidence type="ECO:0008006" key="12">
    <source>
        <dbReference type="Google" id="ProtNLM"/>
    </source>
</evidence>
<evidence type="ECO:0000256" key="2">
    <source>
        <dbReference type="ARBA" id="ARBA00022692"/>
    </source>
</evidence>
<evidence type="ECO:0000313" key="11">
    <source>
        <dbReference type="Proteomes" id="UP001432027"/>
    </source>
</evidence>
<dbReference type="Proteomes" id="UP001432027">
    <property type="component" value="Unassembled WGS sequence"/>
</dbReference>
<sequence>WTVRNEGTDFGCAAGFDFRCPNSQLCLPLRSVCDGIPDCADADKKPADEMNCALCKKGAKMCTPLNRCISNRDVCDGRKDCPDGSDEMNCTCETCGVPDRALCGTGGQCIRGSHVCDGIINCGDGSEDRECPNSCGGKRTVTKVLSEGCGRWHNV</sequence>
<evidence type="ECO:0000256" key="6">
    <source>
        <dbReference type="ARBA" id="ARBA00023157"/>
    </source>
</evidence>
<dbReference type="EMBL" id="BTSX01000002">
    <property type="protein sequence ID" value="GMS85346.1"/>
    <property type="molecule type" value="Genomic_DNA"/>
</dbReference>
<organism evidence="10 11">
    <name type="scientific">Pristionchus entomophagus</name>
    <dbReference type="NCBI Taxonomy" id="358040"/>
    <lineage>
        <taxon>Eukaryota</taxon>
        <taxon>Metazoa</taxon>
        <taxon>Ecdysozoa</taxon>
        <taxon>Nematoda</taxon>
        <taxon>Chromadorea</taxon>
        <taxon>Rhabditida</taxon>
        <taxon>Rhabditina</taxon>
        <taxon>Diplogasteromorpha</taxon>
        <taxon>Diplogasteroidea</taxon>
        <taxon>Neodiplogasteridae</taxon>
        <taxon>Pristionchus</taxon>
    </lineage>
</organism>
<comment type="caution">
    <text evidence="10">The sequence shown here is derived from an EMBL/GenBank/DDBJ whole genome shotgun (WGS) entry which is preliminary data.</text>
</comment>
<dbReference type="GO" id="GO:0043235">
    <property type="term" value="C:receptor complex"/>
    <property type="evidence" value="ECO:0007669"/>
    <property type="project" value="TreeGrafter"/>
</dbReference>
<keyword evidence="5" id="KW-0472">Membrane</keyword>
<dbReference type="PRINTS" id="PR00261">
    <property type="entry name" value="LDLRECEPTOR"/>
</dbReference>
<keyword evidence="7" id="KW-0675">Receptor</keyword>
<feature type="disulfide bond" evidence="9">
    <location>
        <begin position="116"/>
        <end position="131"/>
    </location>
</feature>
<feature type="non-terminal residue" evidence="10">
    <location>
        <position position="1"/>
    </location>
</feature>
<reference evidence="10" key="1">
    <citation type="submission" date="2023-10" db="EMBL/GenBank/DDBJ databases">
        <title>Genome assembly of Pristionchus species.</title>
        <authorList>
            <person name="Yoshida K."/>
            <person name="Sommer R.J."/>
        </authorList>
    </citation>
    <scope>NUCLEOTIDE SEQUENCE</scope>
    <source>
        <strain evidence="10">RS0144</strain>
    </source>
</reference>
<dbReference type="SMART" id="SM00192">
    <property type="entry name" value="LDLa"/>
    <property type="match status" value="3"/>
</dbReference>
<evidence type="ECO:0000256" key="8">
    <source>
        <dbReference type="ARBA" id="ARBA00023180"/>
    </source>
</evidence>
<evidence type="ECO:0000256" key="4">
    <source>
        <dbReference type="ARBA" id="ARBA00022989"/>
    </source>
</evidence>
<dbReference type="AlphaFoldDB" id="A0AAV5SPQ9"/>